<dbReference type="InterPro" id="IPR001173">
    <property type="entry name" value="Glyco_trans_2-like"/>
</dbReference>
<dbReference type="OrthoDB" id="9771846at2"/>
<dbReference type="RefSeq" id="WP_140036684.1">
    <property type="nucleotide sequence ID" value="NZ_CP041040.1"/>
</dbReference>
<gene>
    <name evidence="6" type="ORF">FIV50_06250</name>
</gene>
<protein>
    <submittedName>
        <fullName evidence="6">Glycosyltransferase</fullName>
    </submittedName>
</protein>
<keyword evidence="3" id="KW-0328">Glycosyltransferase</keyword>
<keyword evidence="4 6" id="KW-0808">Transferase</keyword>
<evidence type="ECO:0000256" key="1">
    <source>
        <dbReference type="ARBA" id="ARBA00004776"/>
    </source>
</evidence>
<evidence type="ECO:0000256" key="4">
    <source>
        <dbReference type="ARBA" id="ARBA00022679"/>
    </source>
</evidence>
<proteinExistence type="inferred from homology"/>
<dbReference type="EMBL" id="CP041040">
    <property type="protein sequence ID" value="QDE34423.1"/>
    <property type="molecule type" value="Genomic_DNA"/>
</dbReference>
<evidence type="ECO:0000313" key="6">
    <source>
        <dbReference type="EMBL" id="QDE34423.1"/>
    </source>
</evidence>
<feature type="domain" description="Glycosyltransferase 2-like" evidence="5">
    <location>
        <begin position="13"/>
        <end position="114"/>
    </location>
</feature>
<dbReference type="Proteomes" id="UP000316125">
    <property type="component" value="Chromosome"/>
</dbReference>
<evidence type="ECO:0000313" key="7">
    <source>
        <dbReference type="Proteomes" id="UP000316125"/>
    </source>
</evidence>
<reference evidence="6 7" key="1">
    <citation type="submission" date="2019-06" db="EMBL/GenBank/DDBJ databases">
        <title>Complete genome of Microbacterium foliorum M2.</title>
        <authorList>
            <person name="Cao G."/>
        </authorList>
    </citation>
    <scope>NUCLEOTIDE SEQUENCE [LARGE SCALE GENOMIC DNA]</scope>
    <source>
        <strain evidence="6 7">M2</strain>
    </source>
</reference>
<comment type="similarity">
    <text evidence="2">Belongs to the glycosyltransferase 2 family.</text>
</comment>
<dbReference type="PANTHER" id="PTHR43179:SF12">
    <property type="entry name" value="GALACTOFURANOSYLTRANSFERASE GLFT2"/>
    <property type="match status" value="1"/>
</dbReference>
<dbReference type="Pfam" id="PF00535">
    <property type="entry name" value="Glycos_transf_2"/>
    <property type="match status" value="1"/>
</dbReference>
<dbReference type="GO" id="GO:0016757">
    <property type="term" value="F:glycosyltransferase activity"/>
    <property type="evidence" value="ECO:0007669"/>
    <property type="project" value="UniProtKB-KW"/>
</dbReference>
<name>A0A4Y5YPL4_9MICO</name>
<sequence>MTSRAPSDEVWGVVTVHRPAEVPPLLADLAPQVTGIIVVDDGSGSEFDSIRAEIASSGAQVVALEHNSGIATALNRGIRGALDNGASAIVTFDQDSTIAPGFVDALRAAWERARTHRIPAGPVVPEFFADVSQAGSPTRHGVVYAAHAIQSGMYLPAEVVDRVGLMDDALFIDLVDTDFELRCLDADMPCIVASGLRLPHRLGARYRIPGPLGALLPTLTLSTPFRYYYRARNRIVLARRHPRHRARLRRDARADYAYFLIAWMLATPRSTMRKLLVAGFRDGRAERMGRMGPALSADAARVTWRIRPLPDALPR</sequence>
<dbReference type="AlphaFoldDB" id="A0A4Y5YPL4"/>
<dbReference type="InterPro" id="IPR029044">
    <property type="entry name" value="Nucleotide-diphossugar_trans"/>
</dbReference>
<comment type="pathway">
    <text evidence="1">Cell wall biogenesis; cell wall polysaccharide biosynthesis.</text>
</comment>
<evidence type="ECO:0000256" key="3">
    <source>
        <dbReference type="ARBA" id="ARBA00022676"/>
    </source>
</evidence>
<accession>A0A4Y5YPL4</accession>
<evidence type="ECO:0000256" key="2">
    <source>
        <dbReference type="ARBA" id="ARBA00006739"/>
    </source>
</evidence>
<dbReference type="SUPFAM" id="SSF53448">
    <property type="entry name" value="Nucleotide-diphospho-sugar transferases"/>
    <property type="match status" value="1"/>
</dbReference>
<dbReference type="Gene3D" id="3.90.550.10">
    <property type="entry name" value="Spore Coat Polysaccharide Biosynthesis Protein SpsA, Chain A"/>
    <property type="match status" value="1"/>
</dbReference>
<dbReference type="PANTHER" id="PTHR43179">
    <property type="entry name" value="RHAMNOSYLTRANSFERASE WBBL"/>
    <property type="match status" value="1"/>
</dbReference>
<organism evidence="6 7">
    <name type="scientific">Microbacterium foliorum</name>
    <dbReference type="NCBI Taxonomy" id="104336"/>
    <lineage>
        <taxon>Bacteria</taxon>
        <taxon>Bacillati</taxon>
        <taxon>Actinomycetota</taxon>
        <taxon>Actinomycetes</taxon>
        <taxon>Micrococcales</taxon>
        <taxon>Microbacteriaceae</taxon>
        <taxon>Microbacterium</taxon>
    </lineage>
</organism>
<evidence type="ECO:0000259" key="5">
    <source>
        <dbReference type="Pfam" id="PF00535"/>
    </source>
</evidence>